<evidence type="ECO:0000313" key="2">
    <source>
        <dbReference type="EMBL" id="PIZ67987.1"/>
    </source>
</evidence>
<dbReference type="AlphaFoldDB" id="A0A2M7U9U0"/>
<feature type="transmembrane region" description="Helical" evidence="1">
    <location>
        <begin position="16"/>
        <end position="36"/>
    </location>
</feature>
<accession>A0A2M7U9U0</accession>
<keyword evidence="1" id="KW-0812">Transmembrane</keyword>
<sequence length="224" mass="25227">MKMPSIKKNKIIRLPRIIYGLITLTIIIAGIAFYYFNNIHLIKSNFDINLLGELEKIINLSEKPQVTTITDMKQQKANNPDFLKDGKDGFKILQFANGAILYDPYQNKIVNISANGALFREKIKPLKVALRFNDNESGQVKQSVLQFKGGLAKSFPQISFTEVSPSNATYTADVIYLVNRNRRADAIRMSEFIGGSPLLENLESDESVTDADIIIAFHKLDNIE</sequence>
<proteinExistence type="predicted"/>
<evidence type="ECO:0000256" key="1">
    <source>
        <dbReference type="SAM" id="Phobius"/>
    </source>
</evidence>
<gene>
    <name evidence="2" type="ORF">COY12_00905</name>
</gene>
<comment type="caution">
    <text evidence="2">The sequence shown here is derived from an EMBL/GenBank/DDBJ whole genome shotgun (WGS) entry which is preliminary data.</text>
</comment>
<protein>
    <recommendedName>
        <fullName evidence="4">LytR/CpsA/Psr regulator C-terminal domain-containing protein</fullName>
    </recommendedName>
</protein>
<dbReference type="EMBL" id="PFOF01000029">
    <property type="protein sequence ID" value="PIZ67987.1"/>
    <property type="molecule type" value="Genomic_DNA"/>
</dbReference>
<keyword evidence="1" id="KW-0472">Membrane</keyword>
<name>A0A2M7U9U0_9BACT</name>
<dbReference type="Proteomes" id="UP000229506">
    <property type="component" value="Unassembled WGS sequence"/>
</dbReference>
<keyword evidence="1" id="KW-1133">Transmembrane helix</keyword>
<evidence type="ECO:0008006" key="4">
    <source>
        <dbReference type="Google" id="ProtNLM"/>
    </source>
</evidence>
<organism evidence="2 3">
    <name type="scientific">Candidatus Roizmanbacteria bacterium CG_4_10_14_0_2_um_filter_33_96</name>
    <dbReference type="NCBI Taxonomy" id="1974821"/>
    <lineage>
        <taxon>Bacteria</taxon>
        <taxon>Candidatus Roizmaniibacteriota</taxon>
    </lineage>
</organism>
<reference evidence="3" key="1">
    <citation type="submission" date="2017-09" db="EMBL/GenBank/DDBJ databases">
        <title>Depth-based differentiation of microbial function through sediment-hosted aquifers and enrichment of novel symbionts in the deep terrestrial subsurface.</title>
        <authorList>
            <person name="Probst A.J."/>
            <person name="Ladd B."/>
            <person name="Jarett J.K."/>
            <person name="Geller-Mcgrath D.E."/>
            <person name="Sieber C.M.K."/>
            <person name="Emerson J.B."/>
            <person name="Anantharaman K."/>
            <person name="Thomas B.C."/>
            <person name="Malmstrom R."/>
            <person name="Stieglmeier M."/>
            <person name="Klingl A."/>
            <person name="Woyke T."/>
            <person name="Ryan C.M."/>
            <person name="Banfield J.F."/>
        </authorList>
    </citation>
    <scope>NUCLEOTIDE SEQUENCE [LARGE SCALE GENOMIC DNA]</scope>
</reference>
<evidence type="ECO:0000313" key="3">
    <source>
        <dbReference type="Proteomes" id="UP000229506"/>
    </source>
</evidence>